<proteinExistence type="predicted"/>
<dbReference type="CDD" id="cd00082">
    <property type="entry name" value="HisKA"/>
    <property type="match status" value="1"/>
</dbReference>
<keyword evidence="5" id="KW-0597">Phosphoprotein</keyword>
<comment type="catalytic activity">
    <reaction evidence="1">
        <text>ATP + protein L-histidine = ADP + protein N-phospho-L-histidine.</text>
        <dbReference type="EC" id="2.7.13.3"/>
    </reaction>
</comment>
<dbReference type="RefSeq" id="WP_229981864.1">
    <property type="nucleotide sequence ID" value="NZ_JAJJPB010000024.1"/>
</dbReference>
<dbReference type="Gene3D" id="1.10.287.130">
    <property type="match status" value="1"/>
</dbReference>
<dbReference type="PRINTS" id="PR00344">
    <property type="entry name" value="BCTRLSENSOR"/>
</dbReference>
<evidence type="ECO:0000256" key="13">
    <source>
        <dbReference type="ARBA" id="ARBA00023136"/>
    </source>
</evidence>
<evidence type="ECO:0000256" key="4">
    <source>
        <dbReference type="ARBA" id="ARBA00022475"/>
    </source>
</evidence>
<dbReference type="Gene3D" id="3.30.565.10">
    <property type="entry name" value="Histidine kinase-like ATPase, C-terminal domain"/>
    <property type="match status" value="1"/>
</dbReference>
<protein>
    <recommendedName>
        <fullName evidence="3">histidine kinase</fullName>
        <ecNumber evidence="3">2.7.13.3</ecNumber>
    </recommendedName>
</protein>
<dbReference type="CDD" id="cd00075">
    <property type="entry name" value="HATPase"/>
    <property type="match status" value="1"/>
</dbReference>
<keyword evidence="18" id="KW-1185">Reference proteome</keyword>
<feature type="transmembrane region" description="Helical" evidence="14">
    <location>
        <begin position="6"/>
        <end position="27"/>
    </location>
</feature>
<evidence type="ECO:0000256" key="1">
    <source>
        <dbReference type="ARBA" id="ARBA00000085"/>
    </source>
</evidence>
<dbReference type="InterPro" id="IPR050398">
    <property type="entry name" value="HssS/ArlS-like"/>
</dbReference>
<evidence type="ECO:0000259" key="16">
    <source>
        <dbReference type="PROSITE" id="PS50885"/>
    </source>
</evidence>
<dbReference type="PANTHER" id="PTHR45528:SF1">
    <property type="entry name" value="SENSOR HISTIDINE KINASE CPXA"/>
    <property type="match status" value="1"/>
</dbReference>
<dbReference type="PROSITE" id="PS50109">
    <property type="entry name" value="HIS_KIN"/>
    <property type="match status" value="1"/>
</dbReference>
<evidence type="ECO:0000256" key="9">
    <source>
        <dbReference type="ARBA" id="ARBA00022777"/>
    </source>
</evidence>
<feature type="domain" description="HAMP" evidence="16">
    <location>
        <begin position="196"/>
        <end position="248"/>
    </location>
</feature>
<evidence type="ECO:0000313" key="17">
    <source>
        <dbReference type="EMBL" id="MCC9296149.1"/>
    </source>
</evidence>
<keyword evidence="10" id="KW-0067">ATP-binding</keyword>
<dbReference type="GO" id="GO:0016301">
    <property type="term" value="F:kinase activity"/>
    <property type="evidence" value="ECO:0007669"/>
    <property type="project" value="UniProtKB-KW"/>
</dbReference>
<dbReference type="EC" id="2.7.13.3" evidence="3"/>
<keyword evidence="12" id="KW-0902">Two-component regulatory system</keyword>
<accession>A0ABS8N8M4</accession>
<dbReference type="SMART" id="SM00388">
    <property type="entry name" value="HisKA"/>
    <property type="match status" value="1"/>
</dbReference>
<gene>
    <name evidence="17" type="ORF">LN736_14915</name>
</gene>
<keyword evidence="11 14" id="KW-1133">Transmembrane helix</keyword>
<dbReference type="CDD" id="cd06225">
    <property type="entry name" value="HAMP"/>
    <property type="match status" value="1"/>
</dbReference>
<evidence type="ECO:0000256" key="8">
    <source>
        <dbReference type="ARBA" id="ARBA00022741"/>
    </source>
</evidence>
<dbReference type="SMART" id="SM00304">
    <property type="entry name" value="HAMP"/>
    <property type="match status" value="1"/>
</dbReference>
<feature type="transmembrane region" description="Helical" evidence="14">
    <location>
        <begin position="179"/>
        <end position="198"/>
    </location>
</feature>
<dbReference type="InterPro" id="IPR004358">
    <property type="entry name" value="Sig_transdc_His_kin-like_C"/>
</dbReference>
<organism evidence="17 18">
    <name type="scientific">Clostridium aromativorans</name>
    <dbReference type="NCBI Taxonomy" id="2836848"/>
    <lineage>
        <taxon>Bacteria</taxon>
        <taxon>Bacillati</taxon>
        <taxon>Bacillota</taxon>
        <taxon>Clostridia</taxon>
        <taxon>Eubacteriales</taxon>
        <taxon>Clostridiaceae</taxon>
        <taxon>Clostridium</taxon>
    </lineage>
</organism>
<dbReference type="PROSITE" id="PS50885">
    <property type="entry name" value="HAMP"/>
    <property type="match status" value="1"/>
</dbReference>
<keyword evidence="8" id="KW-0547">Nucleotide-binding</keyword>
<dbReference type="PANTHER" id="PTHR45528">
    <property type="entry name" value="SENSOR HISTIDINE KINASE CPXA"/>
    <property type="match status" value="1"/>
</dbReference>
<dbReference type="InterPro" id="IPR005467">
    <property type="entry name" value="His_kinase_dom"/>
</dbReference>
<dbReference type="InterPro" id="IPR003594">
    <property type="entry name" value="HATPase_dom"/>
</dbReference>
<evidence type="ECO:0000256" key="14">
    <source>
        <dbReference type="SAM" id="Phobius"/>
    </source>
</evidence>
<keyword evidence="6" id="KW-0808">Transferase</keyword>
<dbReference type="Gene3D" id="6.10.340.10">
    <property type="match status" value="1"/>
</dbReference>
<evidence type="ECO:0000256" key="3">
    <source>
        <dbReference type="ARBA" id="ARBA00012438"/>
    </source>
</evidence>
<evidence type="ECO:0000313" key="18">
    <source>
        <dbReference type="Proteomes" id="UP001165422"/>
    </source>
</evidence>
<dbReference type="Pfam" id="PF02518">
    <property type="entry name" value="HATPase_c"/>
    <property type="match status" value="1"/>
</dbReference>
<name>A0ABS8N8M4_9CLOT</name>
<dbReference type="Pfam" id="PF00672">
    <property type="entry name" value="HAMP"/>
    <property type="match status" value="1"/>
</dbReference>
<evidence type="ECO:0000256" key="6">
    <source>
        <dbReference type="ARBA" id="ARBA00022679"/>
    </source>
</evidence>
<feature type="domain" description="Histidine kinase" evidence="15">
    <location>
        <begin position="263"/>
        <end position="471"/>
    </location>
</feature>
<evidence type="ECO:0000256" key="5">
    <source>
        <dbReference type="ARBA" id="ARBA00022553"/>
    </source>
</evidence>
<keyword evidence="7 14" id="KW-0812">Transmembrane</keyword>
<dbReference type="InterPro" id="IPR036890">
    <property type="entry name" value="HATPase_C_sf"/>
</dbReference>
<dbReference type="InterPro" id="IPR003660">
    <property type="entry name" value="HAMP_dom"/>
</dbReference>
<dbReference type="EMBL" id="JAJJPB010000024">
    <property type="protein sequence ID" value="MCC9296149.1"/>
    <property type="molecule type" value="Genomic_DNA"/>
</dbReference>
<dbReference type="SUPFAM" id="SSF47384">
    <property type="entry name" value="Homodimeric domain of signal transducing histidine kinase"/>
    <property type="match status" value="1"/>
</dbReference>
<comment type="caution">
    <text evidence="17">The sequence shown here is derived from an EMBL/GenBank/DDBJ whole genome shotgun (WGS) entry which is preliminary data.</text>
</comment>
<evidence type="ECO:0000256" key="12">
    <source>
        <dbReference type="ARBA" id="ARBA00023012"/>
    </source>
</evidence>
<dbReference type="SUPFAM" id="SSF55874">
    <property type="entry name" value="ATPase domain of HSP90 chaperone/DNA topoisomerase II/histidine kinase"/>
    <property type="match status" value="1"/>
</dbReference>
<keyword evidence="9 17" id="KW-0418">Kinase</keyword>
<evidence type="ECO:0000256" key="11">
    <source>
        <dbReference type="ARBA" id="ARBA00022989"/>
    </source>
</evidence>
<sequence>MKLWEKIFISTLLVFQVFFISSSIFLINRSFNSNLDNEINSGISEQNRLCISLAADVYLAKMHQYPDNIQKKFSKEDTDSIVSTYISYFKEGKIFINVTNKNGNEIITNFKVNEGKTKEQLHAPLNKVSYVIKDVKGKSYLFIDKKINLNDNDYNISYIKEISYIYENEKFMFNLLMKLNVFLCITLAAVMIVLSKIITRPINGLIKSTRKISEGNFSERVEIDTDDEIGLLAENFNNMADVIEDKIKALKNVSQDKQRFIDNLAHELRTPLTSIIGYADFLRTNKCNEETSIQSLNYIYSEGKRLESLSSKLMDLIILKKENLDIKKVNVKELLYEINSRLTPKLKERTINLKITSKDFYMSIDKELMIILISNLVDNSIKASKSGDEIHLKAYMNEDPIIEVEDMGVGISKADMEKIFEPFYMVDKSRDRRNNGAGLGLALCSKIAEIHDAKIHVESELGKGTRIKLHFVNNCDLSGVKSGHNII</sequence>
<dbReference type="Proteomes" id="UP001165422">
    <property type="component" value="Unassembled WGS sequence"/>
</dbReference>
<evidence type="ECO:0000256" key="10">
    <source>
        <dbReference type="ARBA" id="ARBA00022840"/>
    </source>
</evidence>
<evidence type="ECO:0000259" key="15">
    <source>
        <dbReference type="PROSITE" id="PS50109"/>
    </source>
</evidence>
<keyword evidence="13 14" id="KW-0472">Membrane</keyword>
<dbReference type="SUPFAM" id="SSF158472">
    <property type="entry name" value="HAMP domain-like"/>
    <property type="match status" value="1"/>
</dbReference>
<reference evidence="17" key="1">
    <citation type="submission" date="2021-11" db="EMBL/GenBank/DDBJ databases">
        <authorList>
            <person name="Qingchun L."/>
            <person name="Dong Z."/>
            <person name="Zongwei Q."/>
            <person name="Jia Z."/>
            <person name="Duotao L."/>
        </authorList>
    </citation>
    <scope>NUCLEOTIDE SEQUENCE</scope>
    <source>
        <strain evidence="17">WLY-B-L2</strain>
    </source>
</reference>
<evidence type="ECO:0000256" key="7">
    <source>
        <dbReference type="ARBA" id="ARBA00022692"/>
    </source>
</evidence>
<dbReference type="InterPro" id="IPR036097">
    <property type="entry name" value="HisK_dim/P_sf"/>
</dbReference>
<dbReference type="InterPro" id="IPR003661">
    <property type="entry name" value="HisK_dim/P_dom"/>
</dbReference>
<dbReference type="Pfam" id="PF00512">
    <property type="entry name" value="HisKA"/>
    <property type="match status" value="1"/>
</dbReference>
<dbReference type="SMART" id="SM00387">
    <property type="entry name" value="HATPase_c"/>
    <property type="match status" value="1"/>
</dbReference>
<comment type="subcellular location">
    <subcellularLocation>
        <location evidence="2">Cell membrane</location>
        <topology evidence="2">Multi-pass membrane protein</topology>
    </subcellularLocation>
</comment>
<evidence type="ECO:0000256" key="2">
    <source>
        <dbReference type="ARBA" id="ARBA00004651"/>
    </source>
</evidence>
<keyword evidence="4" id="KW-1003">Cell membrane</keyword>